<sequence>MTTSPRVHIRTRAAAAAFVSLVAFVLMANPAMAEDRGDSGDPMSIGQVLLIFAGIPILVVALVWLLVAAPGWTRAGRTGAPEVWSGDPVALGGSPAADAAPAAIGSEPPTNESAGGASATW</sequence>
<evidence type="ECO:0000313" key="4">
    <source>
        <dbReference type="EMBL" id="CAB4942607.1"/>
    </source>
</evidence>
<evidence type="ECO:0000256" key="1">
    <source>
        <dbReference type="SAM" id="MobiDB-lite"/>
    </source>
</evidence>
<name>A0A6J7C286_9ZZZZ</name>
<proteinExistence type="predicted"/>
<keyword evidence="2" id="KW-0812">Transmembrane</keyword>
<evidence type="ECO:0000256" key="2">
    <source>
        <dbReference type="SAM" id="Phobius"/>
    </source>
</evidence>
<organism evidence="3">
    <name type="scientific">freshwater metagenome</name>
    <dbReference type="NCBI Taxonomy" id="449393"/>
    <lineage>
        <taxon>unclassified sequences</taxon>
        <taxon>metagenomes</taxon>
        <taxon>ecological metagenomes</taxon>
    </lineage>
</organism>
<feature type="transmembrane region" description="Helical" evidence="2">
    <location>
        <begin position="43"/>
        <end position="67"/>
    </location>
</feature>
<evidence type="ECO:0000313" key="5">
    <source>
        <dbReference type="EMBL" id="CAB5020040.1"/>
    </source>
</evidence>
<dbReference type="EMBL" id="CAFBIZ010000234">
    <property type="protein sequence ID" value="CAB4852146.1"/>
    <property type="molecule type" value="Genomic_DNA"/>
</dbReference>
<evidence type="ECO:0000313" key="3">
    <source>
        <dbReference type="EMBL" id="CAB4852146.1"/>
    </source>
</evidence>
<reference evidence="3" key="1">
    <citation type="submission" date="2020-05" db="EMBL/GenBank/DDBJ databases">
        <authorList>
            <person name="Chiriac C."/>
            <person name="Salcher M."/>
            <person name="Ghai R."/>
            <person name="Kavagutti S V."/>
        </authorList>
    </citation>
    <scope>NUCLEOTIDE SEQUENCE</scope>
</reference>
<dbReference type="EMBL" id="CAFBPU010000003">
    <property type="protein sequence ID" value="CAB5020040.1"/>
    <property type="molecule type" value="Genomic_DNA"/>
</dbReference>
<feature type="region of interest" description="Disordered" evidence="1">
    <location>
        <begin position="75"/>
        <end position="121"/>
    </location>
</feature>
<dbReference type="AlphaFoldDB" id="A0A6J7C286"/>
<gene>
    <name evidence="3" type="ORF">UFOPK3268_01529</name>
    <name evidence="4" type="ORF">UFOPK3752_01156</name>
    <name evidence="5" type="ORF">UFOPK4150_00190</name>
</gene>
<dbReference type="EMBL" id="CAFBND010000040">
    <property type="protein sequence ID" value="CAB4942607.1"/>
    <property type="molecule type" value="Genomic_DNA"/>
</dbReference>
<feature type="compositionally biased region" description="Polar residues" evidence="1">
    <location>
        <begin position="108"/>
        <end position="121"/>
    </location>
</feature>
<keyword evidence="2" id="KW-1133">Transmembrane helix</keyword>
<protein>
    <submittedName>
        <fullName evidence="3">Unannotated protein</fullName>
    </submittedName>
</protein>
<keyword evidence="2" id="KW-0472">Membrane</keyword>
<accession>A0A6J7C286</accession>